<evidence type="ECO:0000313" key="1">
    <source>
        <dbReference type="EMBL" id="OPX47197.1"/>
    </source>
</evidence>
<dbReference type="EMBL" id="LTAY01000054">
    <property type="protein sequence ID" value="OPX47197.1"/>
    <property type="molecule type" value="Genomic_DNA"/>
</dbReference>
<gene>
    <name evidence="1" type="ORF">CLTHE_21110</name>
</gene>
<accession>A0A1V4SVE6</accession>
<reference evidence="1 2" key="1">
    <citation type="submission" date="2016-02" db="EMBL/GenBank/DDBJ databases">
        <title>Genome sequence of Clostridium thermobutyricum DSM 4928.</title>
        <authorList>
            <person name="Poehlein A."/>
            <person name="Daniel R."/>
        </authorList>
    </citation>
    <scope>NUCLEOTIDE SEQUENCE [LARGE SCALE GENOMIC DNA]</scope>
    <source>
        <strain evidence="1 2">DSM 4928</strain>
    </source>
</reference>
<name>A0A1V4SVE6_9CLOT</name>
<dbReference type="OrthoDB" id="1757427at2"/>
<proteinExistence type="predicted"/>
<dbReference type="AlphaFoldDB" id="A0A1V4SVE6"/>
<evidence type="ECO:0008006" key="3">
    <source>
        <dbReference type="Google" id="ProtNLM"/>
    </source>
</evidence>
<dbReference type="Proteomes" id="UP000191448">
    <property type="component" value="Unassembled WGS sequence"/>
</dbReference>
<dbReference type="RefSeq" id="WP_080023356.1">
    <property type="nucleotide sequence ID" value="NZ_LTAY01000054.1"/>
</dbReference>
<evidence type="ECO:0000313" key="2">
    <source>
        <dbReference type="Proteomes" id="UP000191448"/>
    </source>
</evidence>
<organism evidence="1 2">
    <name type="scientific">Clostridium thermobutyricum DSM 4928</name>
    <dbReference type="NCBI Taxonomy" id="1121339"/>
    <lineage>
        <taxon>Bacteria</taxon>
        <taxon>Bacillati</taxon>
        <taxon>Bacillota</taxon>
        <taxon>Clostridia</taxon>
        <taxon>Eubacteriales</taxon>
        <taxon>Clostridiaceae</taxon>
        <taxon>Clostridium</taxon>
    </lineage>
</organism>
<sequence>MFDSSNFIITLNNNSIVNLTTNGRITLNFTIKNTDTINILYNLSFKLYLGDGISFINSTIDYTNVDENIYSFTNIRDLAPNETNYNFSVTLKLNEVDSNGQPLSFNSIIPCSLQGYCDTSPRGIYDNGNEIIEAISNFSFKVSEYIIYKENPSKILLGEEYYSSLIIQTSKNANILFSELKDILGNGINFLDDLTISGYSSEALNNYEIISPKASINNFTIVWKNVYIPESTTIIIKFKFKGNERYYLNGTTTGVYITHGSQIQSQVQYKISNTTYNYNYSFNMYEVILSLSLSNYIVDINDNLVYKIYFYGNLYHDLYQLSGYLTTSDGQSLSEISSPQFTNKIVSSSGITQLIWNVGTILAGTTATITINGTINSNYTNTELSILSGDIFTVSSSCNAISSATNTIISTSDSTELRIKLPSVTKTITGYFYRDNTPKNSNVLAPGDYVSYKSTYDSRNLKAPSGSIKIFDFYPYITKDILNINYSYSENNYVNTNPVPVEPYGVLWFVNQIPGNTAFDINYSTQIDYSNNYNKFLYNLFKLQVVNSNKISYSSRSQIGFSLGKPNLILNKKATGNNINAIKIGEIYSISSTLINNNGDNVTDAFNITFTETLPNNIPLISTSINANINNSEALNYSIQDNKIIIIIPKLAPGDTFNLSYNIKVDSTLGPNKTFNFISSTTAPYTQAYNENLNNLQYDIGVLNKSISLSSAPLILSITSDSPSKIIGEKVYYTFNITIPSGQRLNSLSPIILIPSKETYLNNAWLNNVPISSSYVNNIITLQPMTNIDSTSGNIIYSYKVECLISDSIVSSINPNYTLETFYGNVNYITLLNENFNIGINNTLTINHPNIDLNIASSNTDSNYKNHYLTNSNNIVYTNIIAENFGKAIAKNINLTVTIPEHLNFNSILLTSPGITYSYNSSTRILTANISNIDINDKKYIIMISNIDKSTYSETKLILTGTINRYYNNLSDTKIYTSDIIFNNEIYINSLISFLPLKPYSLIGSSSAINLSPINKKTKIEYILTNTGEGINSYIITITPIFYEYDLYIGDNFILNVPSNTPVNLNSSFLTNITSGDSRYISLHYTIKDTTFEPYNTLIITAKSLSNSNIFKSIPTTLQDP</sequence>
<protein>
    <recommendedName>
        <fullName evidence="3">DUF11 domain-containing protein</fullName>
    </recommendedName>
</protein>
<comment type="caution">
    <text evidence="1">The sequence shown here is derived from an EMBL/GenBank/DDBJ whole genome shotgun (WGS) entry which is preliminary data.</text>
</comment>